<dbReference type="EMBL" id="UINC01011491">
    <property type="protein sequence ID" value="SVA50695.1"/>
    <property type="molecule type" value="Genomic_DNA"/>
</dbReference>
<comment type="similarity">
    <text evidence="2">Belongs to the phosphoenolpyruvate carboxykinase (ATP) family.</text>
</comment>
<dbReference type="CDD" id="cd00484">
    <property type="entry name" value="PEPCK_ATP"/>
    <property type="match status" value="1"/>
</dbReference>
<evidence type="ECO:0000256" key="5">
    <source>
        <dbReference type="ARBA" id="ARBA00022741"/>
    </source>
</evidence>
<evidence type="ECO:0000256" key="8">
    <source>
        <dbReference type="ARBA" id="ARBA00023239"/>
    </source>
</evidence>
<keyword evidence="8" id="KW-0456">Lyase</keyword>
<dbReference type="AlphaFoldDB" id="A0A381WDX2"/>
<dbReference type="InterPro" id="IPR015994">
    <property type="entry name" value="PEPCK_ATP_CS"/>
</dbReference>
<dbReference type="Pfam" id="PF01293">
    <property type="entry name" value="PEPCK_ATP"/>
    <property type="match status" value="1"/>
</dbReference>
<dbReference type="InterPro" id="IPR013035">
    <property type="entry name" value="PEP_carboxykinase_C"/>
</dbReference>
<dbReference type="UniPathway" id="UPA00138"/>
<keyword evidence="6" id="KW-0210">Decarboxylase</keyword>
<protein>
    <recommendedName>
        <fullName evidence="3">phosphoenolpyruvate carboxykinase (ATP)</fullName>
        <ecNumber evidence="3">4.1.1.49</ecNumber>
    </recommendedName>
</protein>
<keyword evidence="5" id="KW-0547">Nucleotide-binding</keyword>
<dbReference type="InterPro" id="IPR008210">
    <property type="entry name" value="PEP_carboxykinase_N"/>
</dbReference>
<dbReference type="PANTHER" id="PTHR30031:SF0">
    <property type="entry name" value="PHOSPHOENOLPYRUVATE CARBOXYKINASE (ATP)"/>
    <property type="match status" value="1"/>
</dbReference>
<gene>
    <name evidence="10" type="ORF">METZ01_LOCUS103549</name>
</gene>
<reference evidence="10" key="1">
    <citation type="submission" date="2018-05" db="EMBL/GenBank/DDBJ databases">
        <authorList>
            <person name="Lanie J.A."/>
            <person name="Ng W.-L."/>
            <person name="Kazmierczak K.M."/>
            <person name="Andrzejewski T.M."/>
            <person name="Davidsen T.M."/>
            <person name="Wayne K.J."/>
            <person name="Tettelin H."/>
            <person name="Glass J.I."/>
            <person name="Rusch D."/>
            <person name="Podicherti R."/>
            <person name="Tsui H.-C.T."/>
            <person name="Winkler M.E."/>
        </authorList>
    </citation>
    <scope>NUCLEOTIDE SEQUENCE</scope>
</reference>
<proteinExistence type="inferred from homology"/>
<dbReference type="PROSITE" id="PS00532">
    <property type="entry name" value="PEPCK_ATP"/>
    <property type="match status" value="1"/>
</dbReference>
<dbReference type="GO" id="GO:0006094">
    <property type="term" value="P:gluconeogenesis"/>
    <property type="evidence" value="ECO:0007669"/>
    <property type="project" value="UniProtKB-UniPathway"/>
</dbReference>
<dbReference type="NCBIfam" id="NF006821">
    <property type="entry name" value="PRK09344.1-3"/>
    <property type="match status" value="1"/>
</dbReference>
<dbReference type="EC" id="4.1.1.49" evidence="3"/>
<evidence type="ECO:0000256" key="7">
    <source>
        <dbReference type="ARBA" id="ARBA00022840"/>
    </source>
</evidence>
<dbReference type="NCBIfam" id="NF006820">
    <property type="entry name" value="PRK09344.1-2"/>
    <property type="match status" value="1"/>
</dbReference>
<evidence type="ECO:0000256" key="9">
    <source>
        <dbReference type="ARBA" id="ARBA00047371"/>
    </source>
</evidence>
<sequence>MNKERLLEDCGIRNTGNVHWNLSVPKLYEEALKNGEGEIVSEGPFVTNTGIHTGRSPNDKFIVKEDSTQNEIWWGKVNRPISEEKFDQLHQKVLAYLQGKNLYVRDCYAGAAPEYRISVRIINTFAWHNVFIGSLLLPSETNNFPEDHQPDFTIIDVPEFQAISEVDDTNSETFILVNFAKKLVLIGGTKYAGEMKKSVFTYLNYLLPKLDVFPMHCSANVGEDGDVAIFFGLSGTGKTTLSSAPGRALIGDDEHGWSDNGIFNFEGGCYAKTIRLSAKAEPEIYACTKKFGTILENVVIDPETRLPDLDDGSLTENTRAGYPVTHLENIVPEGIGSHPKNLIMLTCDAFGVMPPVAKLTPEQAMYHFLSGYTAKVAGTERGLGNEPQATFSYCFGDPFMPLDPSIYANLLGKKVSDHQVDCWLINTGWSGGAFGEGERMEIAYTRAIVDGVLSGDLANMETKTDLVFGFEVPVSCEGVPSEVLQPRNTWKDGQAYDAQAKKLAAMFLENFKQFGDSTNPEIIAAGPKP</sequence>
<keyword evidence="7" id="KW-0067">ATP-binding</keyword>
<dbReference type="GO" id="GO:0004612">
    <property type="term" value="F:phosphoenolpyruvate carboxykinase (ATP) activity"/>
    <property type="evidence" value="ECO:0007669"/>
    <property type="project" value="UniProtKB-EC"/>
</dbReference>
<name>A0A381WDX2_9ZZZZ</name>
<dbReference type="NCBIfam" id="NF006822">
    <property type="entry name" value="PRK09344.1-4"/>
    <property type="match status" value="1"/>
</dbReference>
<dbReference type="GO" id="GO:0005524">
    <property type="term" value="F:ATP binding"/>
    <property type="evidence" value="ECO:0007669"/>
    <property type="project" value="UniProtKB-KW"/>
</dbReference>
<dbReference type="Gene3D" id="3.90.228.20">
    <property type="match status" value="1"/>
</dbReference>
<evidence type="ECO:0000256" key="3">
    <source>
        <dbReference type="ARBA" id="ARBA00012363"/>
    </source>
</evidence>
<dbReference type="PIRSF" id="PIRSF006294">
    <property type="entry name" value="PEP_crbxkin"/>
    <property type="match status" value="1"/>
</dbReference>
<dbReference type="PANTHER" id="PTHR30031">
    <property type="entry name" value="PHOSPHOENOLPYRUVATE CARBOXYKINASE ATP"/>
    <property type="match status" value="1"/>
</dbReference>
<dbReference type="InterPro" id="IPR001272">
    <property type="entry name" value="PEP_carboxykinase_ATP"/>
</dbReference>
<evidence type="ECO:0000256" key="2">
    <source>
        <dbReference type="ARBA" id="ARBA00006052"/>
    </source>
</evidence>
<dbReference type="NCBIfam" id="TIGR00224">
    <property type="entry name" value="pckA"/>
    <property type="match status" value="1"/>
</dbReference>
<dbReference type="SUPFAM" id="SSF68923">
    <property type="entry name" value="PEP carboxykinase N-terminal domain"/>
    <property type="match status" value="1"/>
</dbReference>
<comment type="catalytic activity">
    <reaction evidence="9">
        <text>oxaloacetate + ATP = phosphoenolpyruvate + ADP + CO2</text>
        <dbReference type="Rhea" id="RHEA:18617"/>
        <dbReference type="ChEBI" id="CHEBI:16452"/>
        <dbReference type="ChEBI" id="CHEBI:16526"/>
        <dbReference type="ChEBI" id="CHEBI:30616"/>
        <dbReference type="ChEBI" id="CHEBI:58702"/>
        <dbReference type="ChEBI" id="CHEBI:456216"/>
        <dbReference type="EC" id="4.1.1.49"/>
    </reaction>
</comment>
<dbReference type="HAMAP" id="MF_00453">
    <property type="entry name" value="PEPCK_ATP"/>
    <property type="match status" value="1"/>
</dbReference>
<organism evidence="10">
    <name type="scientific">marine metagenome</name>
    <dbReference type="NCBI Taxonomy" id="408172"/>
    <lineage>
        <taxon>unclassified sequences</taxon>
        <taxon>metagenomes</taxon>
        <taxon>ecological metagenomes</taxon>
    </lineage>
</organism>
<evidence type="ECO:0000256" key="1">
    <source>
        <dbReference type="ARBA" id="ARBA00004742"/>
    </source>
</evidence>
<evidence type="ECO:0000256" key="6">
    <source>
        <dbReference type="ARBA" id="ARBA00022793"/>
    </source>
</evidence>
<evidence type="ECO:0000313" key="10">
    <source>
        <dbReference type="EMBL" id="SVA50695.1"/>
    </source>
</evidence>
<dbReference type="Gene3D" id="3.40.449.10">
    <property type="entry name" value="Phosphoenolpyruvate Carboxykinase, domain 1"/>
    <property type="match status" value="1"/>
</dbReference>
<dbReference type="GO" id="GO:0005829">
    <property type="term" value="C:cytosol"/>
    <property type="evidence" value="ECO:0007669"/>
    <property type="project" value="TreeGrafter"/>
</dbReference>
<dbReference type="SUPFAM" id="SSF53795">
    <property type="entry name" value="PEP carboxykinase-like"/>
    <property type="match status" value="1"/>
</dbReference>
<dbReference type="Gene3D" id="2.170.8.10">
    <property type="entry name" value="Phosphoenolpyruvate Carboxykinase, domain 2"/>
    <property type="match status" value="1"/>
</dbReference>
<evidence type="ECO:0000256" key="4">
    <source>
        <dbReference type="ARBA" id="ARBA00022432"/>
    </source>
</evidence>
<comment type="pathway">
    <text evidence="1">Carbohydrate biosynthesis; gluconeogenesis.</text>
</comment>
<keyword evidence="4" id="KW-0312">Gluconeogenesis</keyword>
<accession>A0A381WDX2</accession>